<sequence>MSSPSALPQTNIVRGSTTQCERQKADLDLNDGPLSPHYPLSCAENDSRDCRAADADERLGGTLASQPVFQEVSMDVGANLSLNDELTLLRRKNEELVHANKELLEKNVKLTDENCELIDEYDELIDENDELTLLRRKNEELVHANKELLEKNVKLTDENHELIDEYNELIDENDEFRTRMKKSRKSMQELQGELRRMVEDSCKVLDPEAHPEPDYGVSIRNPPYLRDSVVASEAPANVAGNVIAGIGGKRALTDGGLDLAETSEAKRRRLEVQSV</sequence>
<evidence type="ECO:0000313" key="2">
    <source>
        <dbReference type="EMBL" id="KAL0064988.1"/>
    </source>
</evidence>
<name>A0ABR2ZUA5_9AGAR</name>
<reference evidence="2 3" key="1">
    <citation type="submission" date="2024-05" db="EMBL/GenBank/DDBJ databases">
        <title>A draft genome resource for the thread blight pathogen Marasmius tenuissimus strain MS-2.</title>
        <authorList>
            <person name="Yulfo-Soto G.E."/>
            <person name="Baruah I.K."/>
            <person name="Amoako-Attah I."/>
            <person name="Bukari Y."/>
            <person name="Meinhardt L.W."/>
            <person name="Bailey B.A."/>
            <person name="Cohen S.P."/>
        </authorList>
    </citation>
    <scope>NUCLEOTIDE SEQUENCE [LARGE SCALE GENOMIC DNA]</scope>
    <source>
        <strain evidence="2 3">MS-2</strain>
    </source>
</reference>
<organism evidence="2 3">
    <name type="scientific">Marasmius tenuissimus</name>
    <dbReference type="NCBI Taxonomy" id="585030"/>
    <lineage>
        <taxon>Eukaryota</taxon>
        <taxon>Fungi</taxon>
        <taxon>Dikarya</taxon>
        <taxon>Basidiomycota</taxon>
        <taxon>Agaricomycotina</taxon>
        <taxon>Agaricomycetes</taxon>
        <taxon>Agaricomycetidae</taxon>
        <taxon>Agaricales</taxon>
        <taxon>Marasmiineae</taxon>
        <taxon>Marasmiaceae</taxon>
        <taxon>Marasmius</taxon>
    </lineage>
</organism>
<evidence type="ECO:0000256" key="1">
    <source>
        <dbReference type="SAM" id="Coils"/>
    </source>
</evidence>
<comment type="caution">
    <text evidence="2">The sequence shown here is derived from an EMBL/GenBank/DDBJ whole genome shotgun (WGS) entry which is preliminary data.</text>
</comment>
<gene>
    <name evidence="2" type="ORF">AAF712_007979</name>
</gene>
<protein>
    <submittedName>
        <fullName evidence="2">Uncharacterized protein</fullName>
    </submittedName>
</protein>
<keyword evidence="3" id="KW-1185">Reference proteome</keyword>
<feature type="coiled-coil region" evidence="1">
    <location>
        <begin position="86"/>
        <end position="200"/>
    </location>
</feature>
<evidence type="ECO:0000313" key="3">
    <source>
        <dbReference type="Proteomes" id="UP001437256"/>
    </source>
</evidence>
<accession>A0ABR2ZUA5</accession>
<dbReference type="EMBL" id="JBBXMP010000053">
    <property type="protein sequence ID" value="KAL0064988.1"/>
    <property type="molecule type" value="Genomic_DNA"/>
</dbReference>
<dbReference type="Proteomes" id="UP001437256">
    <property type="component" value="Unassembled WGS sequence"/>
</dbReference>
<keyword evidence="1" id="KW-0175">Coiled coil</keyword>
<proteinExistence type="predicted"/>